<gene>
    <name evidence="1" type="ORF">Slin15195_G114400</name>
</gene>
<dbReference type="Proteomes" id="UP001056384">
    <property type="component" value="Chromosome 10"/>
</dbReference>
<evidence type="ECO:0000313" key="1">
    <source>
        <dbReference type="EMBL" id="USW58121.1"/>
    </source>
</evidence>
<organism evidence="1 2">
    <name type="scientific">Septoria linicola</name>
    <dbReference type="NCBI Taxonomy" id="215465"/>
    <lineage>
        <taxon>Eukaryota</taxon>
        <taxon>Fungi</taxon>
        <taxon>Dikarya</taxon>
        <taxon>Ascomycota</taxon>
        <taxon>Pezizomycotina</taxon>
        <taxon>Dothideomycetes</taxon>
        <taxon>Dothideomycetidae</taxon>
        <taxon>Mycosphaerellales</taxon>
        <taxon>Mycosphaerellaceae</taxon>
        <taxon>Septoria</taxon>
    </lineage>
</organism>
<evidence type="ECO:0000313" key="2">
    <source>
        <dbReference type="Proteomes" id="UP001056384"/>
    </source>
</evidence>
<reference evidence="1" key="1">
    <citation type="submission" date="2022-06" db="EMBL/GenBank/DDBJ databases">
        <title>Complete genome sequences of two strains of the flax pathogen Septoria linicola.</title>
        <authorList>
            <person name="Lapalu N."/>
            <person name="Simon A."/>
            <person name="Demenou B."/>
            <person name="Paumier D."/>
            <person name="Guillot M.-P."/>
            <person name="Gout L."/>
            <person name="Valade R."/>
        </authorList>
    </citation>
    <scope>NUCLEOTIDE SEQUENCE</scope>
    <source>
        <strain evidence="1">SE15195</strain>
    </source>
</reference>
<sequence>MQCLKASGGARRRNGRVAPEATSCVHKGLEVEPEGPHSVMIPPQVHLRRPCYDFYFL</sequence>
<dbReference type="EMBL" id="CP099427">
    <property type="protein sequence ID" value="USW58121.1"/>
    <property type="molecule type" value="Genomic_DNA"/>
</dbReference>
<keyword evidence="2" id="KW-1185">Reference proteome</keyword>
<protein>
    <submittedName>
        <fullName evidence="1">Uncharacterized protein</fullName>
    </submittedName>
</protein>
<accession>A0A9Q9B840</accession>
<proteinExistence type="predicted"/>
<name>A0A9Q9B840_9PEZI</name>
<dbReference type="AlphaFoldDB" id="A0A9Q9B840"/>